<keyword evidence="4" id="KW-0812">Transmembrane</keyword>
<dbReference type="InterPro" id="IPR015168">
    <property type="entry name" value="SsuA/THI5"/>
</dbReference>
<keyword evidence="4" id="KW-1133">Transmembrane helix</keyword>
<reference evidence="6" key="1">
    <citation type="submission" date="2019-02" db="EMBL/GenBank/DDBJ databases">
        <authorList>
            <person name="Gruber-Vodicka R. H."/>
            <person name="Seah K. B. B."/>
        </authorList>
    </citation>
    <scope>NUCLEOTIDE SEQUENCE</scope>
    <source>
        <strain evidence="6">BECK_BZ125</strain>
    </source>
</reference>
<dbReference type="AlphaFoldDB" id="A0A450YNJ2"/>
<comment type="similarity">
    <text evidence="2">Belongs to the bacterial solute-binding protein SsuA/TauA family.</text>
</comment>
<evidence type="ECO:0000259" key="5">
    <source>
        <dbReference type="Pfam" id="PF09084"/>
    </source>
</evidence>
<dbReference type="PANTHER" id="PTHR30024:SF47">
    <property type="entry name" value="TAURINE-BINDING PERIPLASMIC PROTEIN"/>
    <property type="match status" value="1"/>
</dbReference>
<dbReference type="Pfam" id="PF09084">
    <property type="entry name" value="NMT1"/>
    <property type="match status" value="1"/>
</dbReference>
<dbReference type="GO" id="GO:0042597">
    <property type="term" value="C:periplasmic space"/>
    <property type="evidence" value="ECO:0007669"/>
    <property type="project" value="UniProtKB-SubCell"/>
</dbReference>
<dbReference type="Gene3D" id="3.40.190.10">
    <property type="entry name" value="Periplasmic binding protein-like II"/>
    <property type="match status" value="2"/>
</dbReference>
<dbReference type="EMBL" id="CAADFT010000023">
    <property type="protein sequence ID" value="VFK43124.1"/>
    <property type="molecule type" value="Genomic_DNA"/>
</dbReference>
<evidence type="ECO:0000256" key="2">
    <source>
        <dbReference type="ARBA" id="ARBA00010742"/>
    </source>
</evidence>
<comment type="subcellular location">
    <subcellularLocation>
        <location evidence="1">Periplasm</location>
    </subcellularLocation>
</comment>
<feature type="transmembrane region" description="Helical" evidence="4">
    <location>
        <begin position="12"/>
        <end position="32"/>
    </location>
</feature>
<sequence>MTSISGAQRGRFLSVAFVLLMGVAIIAAGLFATANRSEPHIRVGYIPITHCIPLYLAIQKGVFARENIRVELIALPGGPKILEALVAGEVDVGFSNVVSVILARNNGIGMRPIAGGAMETEANRDHAILIERGSAISTGADLEGKKIAINSRRNIDHLMIRAYLNKYALTEDDVDLLEIPFPRMNAALEGGLVDAIAAVEPFVTLGVEKYDRKILAYNYLEIRDRTLVTTFAAMEKDLSREPALYEKFARAIKEASDIANRDPEAARSVLPEYAGITPALAEKVGLPYFSLAPSRIDLARTEAMMIEHGFIRRKPDSAGAPR</sequence>
<proteinExistence type="inferred from homology"/>
<name>A0A450YNJ2_9GAMM</name>
<evidence type="ECO:0000256" key="1">
    <source>
        <dbReference type="ARBA" id="ARBA00004418"/>
    </source>
</evidence>
<organism evidence="6">
    <name type="scientific">Candidatus Kentrum sp. TC</name>
    <dbReference type="NCBI Taxonomy" id="2126339"/>
    <lineage>
        <taxon>Bacteria</taxon>
        <taxon>Pseudomonadati</taxon>
        <taxon>Pseudomonadota</taxon>
        <taxon>Gammaproteobacteria</taxon>
        <taxon>Candidatus Kentrum</taxon>
    </lineage>
</organism>
<evidence type="ECO:0000313" key="6">
    <source>
        <dbReference type="EMBL" id="VFK43124.1"/>
    </source>
</evidence>
<protein>
    <submittedName>
        <fullName evidence="6">NitT/TauT family transport system substrate-binding protein</fullName>
    </submittedName>
</protein>
<evidence type="ECO:0000256" key="3">
    <source>
        <dbReference type="ARBA" id="ARBA00022729"/>
    </source>
</evidence>
<keyword evidence="4" id="KW-0472">Membrane</keyword>
<dbReference type="SUPFAM" id="SSF53850">
    <property type="entry name" value="Periplasmic binding protein-like II"/>
    <property type="match status" value="1"/>
</dbReference>
<keyword evidence="3" id="KW-0732">Signal</keyword>
<dbReference type="PANTHER" id="PTHR30024">
    <property type="entry name" value="ALIPHATIC SULFONATES-BINDING PROTEIN-RELATED"/>
    <property type="match status" value="1"/>
</dbReference>
<gene>
    <name evidence="6" type="ORF">BECKTC1821E_GA0114239_102314</name>
</gene>
<feature type="domain" description="SsuA/THI5-like" evidence="5">
    <location>
        <begin position="50"/>
        <end position="266"/>
    </location>
</feature>
<accession>A0A450YNJ2</accession>
<evidence type="ECO:0000256" key="4">
    <source>
        <dbReference type="SAM" id="Phobius"/>
    </source>
</evidence>